<dbReference type="EMBL" id="NMUH01002728">
    <property type="protein sequence ID" value="MQM01758.1"/>
    <property type="molecule type" value="Genomic_DNA"/>
</dbReference>
<keyword evidence="2" id="KW-0805">Transcription regulation</keyword>
<sequence length="529" mass="58333">MDRIERRLWRVFLLASAGTTQRRRMSAELLRGPVSLLKTHTSPPPPPLSSSPIPTNHHAAHASLCSSIWCPSRAASVALIHSSGRCAAAPVAAGSAEGPCFSSTPPASAGITFVLREFGFDVEEAGALLQRHPPLALACPESLRRRLVSLQSAGIRGFALPLSIAKRPEILTSEEVDHFLDFVGKELGGIDPPKLERLLTTADPQTLGGIRDRVRLLVDRGVPWDKLGFVVNSVNIKKVFYERSHKELEEALLLLGRIGGGTDLVLRRPLLLNLDLDSQLAPRIAYLTELAGGDEAAAGKLIRKLPAILTYTVEHFEAHLKFWRAVGLRREQVFRIALVHPSVLSVSRERKLTPRIEFLKQCGLDADAIFKFLVKAPLFLSLSSENLAKKLAFLVKIGYRHGTRDMAVAAGAVTRTSCENLQGVVGLLLGYGFSTEDVLAMSRRHPQVLQYNRGSLEEKLEYLVEEMGREVEEVLAFPAFLGYKLDERIKQRYEVKKEASGEGMSLNKLLSVSTARFYSNAQTCRQVEV</sequence>
<keyword evidence="2" id="KW-0804">Transcription</keyword>
<name>A0A843W488_COLES</name>
<keyword evidence="2" id="KW-0806">Transcription termination</keyword>
<dbReference type="Proteomes" id="UP000652761">
    <property type="component" value="Unassembled WGS sequence"/>
</dbReference>
<dbReference type="InterPro" id="IPR038538">
    <property type="entry name" value="MTERF_sf"/>
</dbReference>
<dbReference type="PANTHER" id="PTHR13068:SF135">
    <property type="entry name" value="TRANSCRIPTION TERMINATION FACTOR MTERF8, CHLOROPLASTIC"/>
    <property type="match status" value="1"/>
</dbReference>
<dbReference type="SMART" id="SM00733">
    <property type="entry name" value="Mterf"/>
    <property type="match status" value="6"/>
</dbReference>
<gene>
    <name evidence="4" type="ORF">Taro_034517</name>
</gene>
<dbReference type="InterPro" id="IPR003690">
    <property type="entry name" value="MTERF"/>
</dbReference>
<evidence type="ECO:0000313" key="4">
    <source>
        <dbReference type="EMBL" id="MQM01758.1"/>
    </source>
</evidence>
<reference evidence="4" key="1">
    <citation type="submission" date="2017-07" db="EMBL/GenBank/DDBJ databases">
        <title>Taro Niue Genome Assembly and Annotation.</title>
        <authorList>
            <person name="Atibalentja N."/>
            <person name="Keating K."/>
            <person name="Fields C.J."/>
        </authorList>
    </citation>
    <scope>NUCLEOTIDE SEQUENCE</scope>
    <source>
        <strain evidence="4">Niue_2</strain>
        <tissue evidence="4">Leaf</tissue>
    </source>
</reference>
<organism evidence="4 5">
    <name type="scientific">Colocasia esculenta</name>
    <name type="common">Wild taro</name>
    <name type="synonym">Arum esculentum</name>
    <dbReference type="NCBI Taxonomy" id="4460"/>
    <lineage>
        <taxon>Eukaryota</taxon>
        <taxon>Viridiplantae</taxon>
        <taxon>Streptophyta</taxon>
        <taxon>Embryophyta</taxon>
        <taxon>Tracheophyta</taxon>
        <taxon>Spermatophyta</taxon>
        <taxon>Magnoliopsida</taxon>
        <taxon>Liliopsida</taxon>
        <taxon>Araceae</taxon>
        <taxon>Aroideae</taxon>
        <taxon>Colocasieae</taxon>
        <taxon>Colocasia</taxon>
    </lineage>
</organism>
<evidence type="ECO:0000256" key="3">
    <source>
        <dbReference type="ARBA" id="ARBA00022946"/>
    </source>
</evidence>
<evidence type="ECO:0000256" key="1">
    <source>
        <dbReference type="ARBA" id="ARBA00007692"/>
    </source>
</evidence>
<accession>A0A843W488</accession>
<dbReference type="GO" id="GO:0006353">
    <property type="term" value="P:DNA-templated transcription termination"/>
    <property type="evidence" value="ECO:0007669"/>
    <property type="project" value="UniProtKB-KW"/>
</dbReference>
<protein>
    <submittedName>
        <fullName evidence="4">Uncharacterized protein</fullName>
    </submittedName>
</protein>
<dbReference type="OrthoDB" id="637682at2759"/>
<keyword evidence="3" id="KW-0809">Transit peptide</keyword>
<comment type="similarity">
    <text evidence="1">Belongs to the mTERF family.</text>
</comment>
<evidence type="ECO:0000313" key="5">
    <source>
        <dbReference type="Proteomes" id="UP000652761"/>
    </source>
</evidence>
<keyword evidence="5" id="KW-1185">Reference proteome</keyword>
<proteinExistence type="inferred from homology"/>
<dbReference type="Pfam" id="PF02536">
    <property type="entry name" value="mTERF"/>
    <property type="match status" value="1"/>
</dbReference>
<comment type="caution">
    <text evidence="4">The sequence shown here is derived from an EMBL/GenBank/DDBJ whole genome shotgun (WGS) entry which is preliminary data.</text>
</comment>
<dbReference type="GO" id="GO:0003676">
    <property type="term" value="F:nucleic acid binding"/>
    <property type="evidence" value="ECO:0007669"/>
    <property type="project" value="InterPro"/>
</dbReference>
<evidence type="ECO:0000256" key="2">
    <source>
        <dbReference type="ARBA" id="ARBA00022472"/>
    </source>
</evidence>
<dbReference type="PANTHER" id="PTHR13068">
    <property type="entry name" value="CGI-12 PROTEIN-RELATED"/>
    <property type="match status" value="1"/>
</dbReference>
<dbReference type="Gene3D" id="1.25.70.10">
    <property type="entry name" value="Transcription termination factor 3, mitochondrial"/>
    <property type="match status" value="2"/>
</dbReference>
<dbReference type="AlphaFoldDB" id="A0A843W488"/>